<dbReference type="AlphaFoldDB" id="A0A2P2EEB7"/>
<dbReference type="InterPro" id="IPR015421">
    <property type="entry name" value="PyrdxlP-dep_Trfase_major"/>
</dbReference>
<evidence type="ECO:0000313" key="7">
    <source>
        <dbReference type="Proteomes" id="UP000245086"/>
    </source>
</evidence>
<keyword evidence="7" id="KW-1185">Reference proteome</keyword>
<dbReference type="OrthoDB" id="9774495at2"/>
<protein>
    <submittedName>
        <fullName evidence="6">Low specificity L-threonine aldolase</fullName>
        <ecNumber evidence="6">4.1.2.48</ecNumber>
    </submittedName>
</protein>
<comment type="caution">
    <text evidence="6">The sequence shown here is derived from an EMBL/GenBank/DDBJ whole genome shotgun (WGS) entry which is preliminary data.</text>
</comment>
<evidence type="ECO:0000256" key="1">
    <source>
        <dbReference type="ARBA" id="ARBA00001933"/>
    </source>
</evidence>
<dbReference type="SUPFAM" id="SSF53383">
    <property type="entry name" value="PLP-dependent transferases"/>
    <property type="match status" value="1"/>
</dbReference>
<reference evidence="6" key="1">
    <citation type="journal article" date="2018" name="Genome Announc.">
        <title>Draft Genome Sequence of "Candidatus Phycosocius bacilliformis," an Alphaproteobacterial Ectosymbiont of the Hydrocarbon-Producing Green Alga Botryococcus braunii.</title>
        <authorList>
            <person name="Tanabe Y."/>
            <person name="Yamaguchi H."/>
            <person name="Watanabe M.M."/>
        </authorList>
    </citation>
    <scope>NUCLEOTIDE SEQUENCE [LARGE SCALE GENOMIC DNA]</scope>
    <source>
        <strain evidence="6">BOTRYCO-2</strain>
    </source>
</reference>
<comment type="similarity">
    <text evidence="2">Belongs to the threonine aldolase family.</text>
</comment>
<dbReference type="InterPro" id="IPR001597">
    <property type="entry name" value="ArAA_b-elim_lyase/Thr_aldolase"/>
</dbReference>
<dbReference type="EMBL" id="BFBR01000013">
    <property type="protein sequence ID" value="GBF59396.1"/>
    <property type="molecule type" value="Genomic_DNA"/>
</dbReference>
<keyword evidence="4" id="KW-0663">Pyridoxal phosphate</keyword>
<comment type="subunit">
    <text evidence="3">Homotetramer.</text>
</comment>
<gene>
    <name evidence="6" type="primary">ltaE</name>
    <name evidence="6" type="ORF">PbB2_03094</name>
</gene>
<proteinExistence type="inferred from homology"/>
<dbReference type="GO" id="GO:0006520">
    <property type="term" value="P:amino acid metabolic process"/>
    <property type="evidence" value="ECO:0007669"/>
    <property type="project" value="InterPro"/>
</dbReference>
<comment type="cofactor">
    <cofactor evidence="1">
        <name>pyridoxal 5'-phosphate</name>
        <dbReference type="ChEBI" id="CHEBI:597326"/>
    </cofactor>
</comment>
<dbReference type="InterPro" id="IPR015422">
    <property type="entry name" value="PyrdxlP-dep_Trfase_small"/>
</dbReference>
<feature type="domain" description="Aromatic amino acid beta-eliminating lyase/threonine aldolase" evidence="5">
    <location>
        <begin position="3"/>
        <end position="293"/>
    </location>
</feature>
<dbReference type="RefSeq" id="WP_108986279.1">
    <property type="nucleotide sequence ID" value="NZ_BFBR01000013.1"/>
</dbReference>
<organism evidence="6 7">
    <name type="scientific">Candidatus Phycosocius bacilliformis</name>
    <dbReference type="NCBI Taxonomy" id="1445552"/>
    <lineage>
        <taxon>Bacteria</taxon>
        <taxon>Pseudomonadati</taxon>
        <taxon>Pseudomonadota</taxon>
        <taxon>Alphaproteobacteria</taxon>
        <taxon>Caulobacterales</taxon>
        <taxon>Caulobacterales incertae sedis</taxon>
        <taxon>Candidatus Phycosocius</taxon>
    </lineage>
</organism>
<dbReference type="Gene3D" id="3.40.640.10">
    <property type="entry name" value="Type I PLP-dependent aspartate aminotransferase-like (Major domain)"/>
    <property type="match status" value="1"/>
</dbReference>
<keyword evidence="6" id="KW-0456">Lyase</keyword>
<dbReference type="EC" id="4.1.2.48" evidence="6"/>
<dbReference type="Proteomes" id="UP000245086">
    <property type="component" value="Unassembled WGS sequence"/>
</dbReference>
<dbReference type="PANTHER" id="PTHR48097">
    <property type="entry name" value="L-THREONINE ALDOLASE-RELATED"/>
    <property type="match status" value="1"/>
</dbReference>
<dbReference type="Pfam" id="PF01212">
    <property type="entry name" value="Beta_elim_lyase"/>
    <property type="match status" value="1"/>
</dbReference>
<sequence>MFGSDNQAGAHPKVLAAMAEANHGRCGSYGDDPWTQRAHDLLADTFETRDFDAYFVATGGAANGLALSALCPSWAAVLSHPHAHVLEDEGNGPEFFTGGARHIGLPTQALLVSPQDLEAAAARHSPDFVHGLQPRVVSLTNLTEAGQAYGAAHMADVGETCRRLGWRLHVDGARFANAVVATGASPAELSWRAGVDALSFGLTKTGAMALEIMLLFGPARTQAAAYLRKRAGQLFSKHRFLSAQAIAMLEKGLWLELAGHANQMAQRLAHSFAQAQCPLAAPAMGNEVFVHLRAGQAHALTEAGIGFYPWPTLGADTHRFVTCWQTSDRDIEAVAKALSGAA</sequence>
<dbReference type="InterPro" id="IPR015424">
    <property type="entry name" value="PyrdxlP-dep_Trfase"/>
</dbReference>
<evidence type="ECO:0000256" key="3">
    <source>
        <dbReference type="ARBA" id="ARBA00011881"/>
    </source>
</evidence>
<evidence type="ECO:0000256" key="4">
    <source>
        <dbReference type="ARBA" id="ARBA00022898"/>
    </source>
</evidence>
<evidence type="ECO:0000256" key="2">
    <source>
        <dbReference type="ARBA" id="ARBA00006966"/>
    </source>
</evidence>
<dbReference type="Gene3D" id="3.90.1150.10">
    <property type="entry name" value="Aspartate Aminotransferase, domain 1"/>
    <property type="match status" value="1"/>
</dbReference>
<name>A0A2P2EEB7_9PROT</name>
<dbReference type="PANTHER" id="PTHR48097:SF5">
    <property type="entry name" value="LOW SPECIFICITY L-THREONINE ALDOLASE"/>
    <property type="match status" value="1"/>
</dbReference>
<evidence type="ECO:0000313" key="6">
    <source>
        <dbReference type="EMBL" id="GBF59396.1"/>
    </source>
</evidence>
<evidence type="ECO:0000259" key="5">
    <source>
        <dbReference type="Pfam" id="PF01212"/>
    </source>
</evidence>
<accession>A0A2P2EEB7</accession>
<dbReference type="GO" id="GO:0016829">
    <property type="term" value="F:lyase activity"/>
    <property type="evidence" value="ECO:0007669"/>
    <property type="project" value="UniProtKB-KW"/>
</dbReference>